<name>A0A0A9ARV5_ARUDO</name>
<dbReference type="AlphaFoldDB" id="A0A0A9ARV5"/>
<dbReference type="EMBL" id="GBRH01243406">
    <property type="protein sequence ID" value="JAD54489.1"/>
    <property type="molecule type" value="Transcribed_RNA"/>
</dbReference>
<organism evidence="1">
    <name type="scientific">Arundo donax</name>
    <name type="common">Giant reed</name>
    <name type="synonym">Donax arundinaceus</name>
    <dbReference type="NCBI Taxonomy" id="35708"/>
    <lineage>
        <taxon>Eukaryota</taxon>
        <taxon>Viridiplantae</taxon>
        <taxon>Streptophyta</taxon>
        <taxon>Embryophyta</taxon>
        <taxon>Tracheophyta</taxon>
        <taxon>Spermatophyta</taxon>
        <taxon>Magnoliopsida</taxon>
        <taxon>Liliopsida</taxon>
        <taxon>Poales</taxon>
        <taxon>Poaceae</taxon>
        <taxon>PACMAD clade</taxon>
        <taxon>Arundinoideae</taxon>
        <taxon>Arundineae</taxon>
        <taxon>Arundo</taxon>
    </lineage>
</organism>
<accession>A0A0A9ARV5</accession>
<protein>
    <submittedName>
        <fullName evidence="1">Uncharacterized protein</fullName>
    </submittedName>
</protein>
<sequence>MPKTGSPVPSAEMGSQLPGTYLFLKRKRCKGHSNAFMMSIWIKQNCSAMKWLANLTV</sequence>
<reference evidence="1" key="1">
    <citation type="submission" date="2014-09" db="EMBL/GenBank/DDBJ databases">
        <authorList>
            <person name="Magalhaes I.L.F."/>
            <person name="Oliveira U."/>
            <person name="Santos F.R."/>
            <person name="Vidigal T.H.D.A."/>
            <person name="Brescovit A.D."/>
            <person name="Santos A.J."/>
        </authorList>
    </citation>
    <scope>NUCLEOTIDE SEQUENCE</scope>
    <source>
        <tissue evidence="1">Shoot tissue taken approximately 20 cm above the soil surface</tissue>
    </source>
</reference>
<evidence type="ECO:0000313" key="1">
    <source>
        <dbReference type="EMBL" id="JAD54489.1"/>
    </source>
</evidence>
<proteinExistence type="predicted"/>
<reference evidence="1" key="2">
    <citation type="journal article" date="2015" name="Data Brief">
        <title>Shoot transcriptome of the giant reed, Arundo donax.</title>
        <authorList>
            <person name="Barrero R.A."/>
            <person name="Guerrero F.D."/>
            <person name="Moolhuijzen P."/>
            <person name="Goolsby J.A."/>
            <person name="Tidwell J."/>
            <person name="Bellgard S.E."/>
            <person name="Bellgard M.I."/>
        </authorList>
    </citation>
    <scope>NUCLEOTIDE SEQUENCE</scope>
    <source>
        <tissue evidence="1">Shoot tissue taken approximately 20 cm above the soil surface</tissue>
    </source>
</reference>